<keyword evidence="2" id="KW-1185">Reference proteome</keyword>
<name>B4W327_9CYAN</name>
<dbReference type="Proteomes" id="UP000003835">
    <property type="component" value="Unassembled WGS sequence"/>
</dbReference>
<gene>
    <name evidence="1" type="ORF">MC7420_1569</name>
</gene>
<evidence type="ECO:0000313" key="2">
    <source>
        <dbReference type="Proteomes" id="UP000003835"/>
    </source>
</evidence>
<dbReference type="EMBL" id="DS989873">
    <property type="protein sequence ID" value="EDX71355.1"/>
    <property type="molecule type" value="Genomic_DNA"/>
</dbReference>
<dbReference type="STRING" id="118168.MC7420_1569"/>
<sequence>MLNQYGGEGREQGTGRGCCSALSEAMPQALRLARYCVSFLPIKAYCLH</sequence>
<evidence type="ECO:0000313" key="1">
    <source>
        <dbReference type="EMBL" id="EDX71355.1"/>
    </source>
</evidence>
<dbReference type="HOGENOM" id="CLU_3151621_0_0_3"/>
<organism evidence="1 2">
    <name type="scientific">Coleofasciculus chthonoplastes PCC 7420</name>
    <dbReference type="NCBI Taxonomy" id="118168"/>
    <lineage>
        <taxon>Bacteria</taxon>
        <taxon>Bacillati</taxon>
        <taxon>Cyanobacteriota</taxon>
        <taxon>Cyanophyceae</taxon>
        <taxon>Coleofasciculales</taxon>
        <taxon>Coleofasciculaceae</taxon>
        <taxon>Coleofasciculus</taxon>
    </lineage>
</organism>
<dbReference type="AlphaFoldDB" id="B4W327"/>
<accession>B4W327</accession>
<reference evidence="1 2" key="1">
    <citation type="submission" date="2008-07" db="EMBL/GenBank/DDBJ databases">
        <authorList>
            <person name="Tandeau de Marsac N."/>
            <person name="Ferriera S."/>
            <person name="Johnson J."/>
            <person name="Kravitz S."/>
            <person name="Beeson K."/>
            <person name="Sutton G."/>
            <person name="Rogers Y.-H."/>
            <person name="Friedman R."/>
            <person name="Frazier M."/>
            <person name="Venter J.C."/>
        </authorList>
    </citation>
    <scope>NUCLEOTIDE SEQUENCE [LARGE SCALE GENOMIC DNA]</scope>
    <source>
        <strain evidence="1 2">PCC 7420</strain>
    </source>
</reference>
<protein>
    <submittedName>
        <fullName evidence="1">Uncharacterized protein</fullName>
    </submittedName>
</protein>
<proteinExistence type="predicted"/>